<dbReference type="Proteomes" id="UP000726737">
    <property type="component" value="Unassembled WGS sequence"/>
</dbReference>
<organism evidence="2 3">
    <name type="scientific">Mortierella polycephala</name>
    <dbReference type="NCBI Taxonomy" id="41804"/>
    <lineage>
        <taxon>Eukaryota</taxon>
        <taxon>Fungi</taxon>
        <taxon>Fungi incertae sedis</taxon>
        <taxon>Mucoromycota</taxon>
        <taxon>Mortierellomycotina</taxon>
        <taxon>Mortierellomycetes</taxon>
        <taxon>Mortierellales</taxon>
        <taxon>Mortierellaceae</taxon>
        <taxon>Mortierella</taxon>
    </lineage>
</organism>
<evidence type="ECO:0000313" key="2">
    <source>
        <dbReference type="EMBL" id="KAG0249893.1"/>
    </source>
</evidence>
<evidence type="ECO:0000256" key="1">
    <source>
        <dbReference type="SAM" id="MobiDB-lite"/>
    </source>
</evidence>
<gene>
    <name evidence="2" type="ORF">BG011_008845</name>
</gene>
<dbReference type="EMBL" id="JAAAJA010000751">
    <property type="protein sequence ID" value="KAG0249893.1"/>
    <property type="molecule type" value="Genomic_DNA"/>
</dbReference>
<evidence type="ECO:0000313" key="3">
    <source>
        <dbReference type="Proteomes" id="UP000726737"/>
    </source>
</evidence>
<dbReference type="AlphaFoldDB" id="A0A9P6PMB0"/>
<reference evidence="2" key="1">
    <citation type="journal article" date="2020" name="Fungal Divers.">
        <title>Resolving the Mortierellaceae phylogeny through synthesis of multi-gene phylogenetics and phylogenomics.</title>
        <authorList>
            <person name="Vandepol N."/>
            <person name="Liber J."/>
            <person name="Desiro A."/>
            <person name="Na H."/>
            <person name="Kennedy M."/>
            <person name="Barry K."/>
            <person name="Grigoriev I.V."/>
            <person name="Miller A.N."/>
            <person name="O'Donnell K."/>
            <person name="Stajich J.E."/>
            <person name="Bonito G."/>
        </authorList>
    </citation>
    <scope>NUCLEOTIDE SEQUENCE</scope>
    <source>
        <strain evidence="2">KOD948</strain>
    </source>
</reference>
<accession>A0A9P6PMB0</accession>
<protein>
    <submittedName>
        <fullName evidence="2">Uncharacterized protein</fullName>
    </submittedName>
</protein>
<feature type="region of interest" description="Disordered" evidence="1">
    <location>
        <begin position="336"/>
        <end position="355"/>
    </location>
</feature>
<comment type="caution">
    <text evidence="2">The sequence shown here is derived from an EMBL/GenBank/DDBJ whole genome shotgun (WGS) entry which is preliminary data.</text>
</comment>
<proteinExistence type="predicted"/>
<sequence length="396" mass="44384">MLTRLDAGLVLFAAYKVKAVLDNEYYLQTASKPAQGEDAMIEMPDVMICTIECKVNPPKWYQNDLVLETGGPAISIVELNITGQSGTPCSGPYNMLTILSLGDEKVNRKEYDRYEFFIVTGPSGNAYGAAVKSSAQVLVVPNRDNPFALNNGVLPKGYICPPDLVYNLYGVAQSDSTTWVRMTPATTKLRKSGILGLFGLLQDQVKYSVTSSVSTYSKLLYTPDYVSDSNIVVNVPTETIEQKEIVINTIPNALGSWGGAFSVVWGLFYFLFGSSRMDPFGFFAIYVFGRQGKRRISRQFTTWRKEQPQYDEERQGLRQSQETLADVPLGESLPFQQHLDPFSDSEKTTQQQDRRHRMLLSRINNLEAILREYYLNMELFEAPANTKTGKGRPLST</sequence>
<keyword evidence="3" id="KW-1185">Reference proteome</keyword>
<name>A0A9P6PMB0_9FUNG</name>
<dbReference type="OrthoDB" id="2306594at2759"/>